<sequence length="153" mass="16678">MQKFFTLCAALSLTLLTACQSLPEGSRRPELKIEHTTLAVVDNVPGFKVTCSLQHDSLEGLPVLQEDVVVFVNGSKVGALSVKPQDKVLPPNYALTLEYFVPAQLPPAANYGIAYTSMLKLPASVLVHLTFDTDEQNLSFNPNATYEGIISRE</sequence>
<name>A0A9E2KPK6_9GAMM</name>
<protein>
    <recommendedName>
        <fullName evidence="3">Lipoprotein</fullName>
    </recommendedName>
</protein>
<reference evidence="1" key="2">
    <citation type="submission" date="2021-04" db="EMBL/GenBank/DDBJ databases">
        <authorList>
            <person name="Gilroy R."/>
        </authorList>
    </citation>
    <scope>NUCLEOTIDE SEQUENCE</scope>
    <source>
        <strain evidence="1">687</strain>
    </source>
</reference>
<dbReference type="PROSITE" id="PS51257">
    <property type="entry name" value="PROKAR_LIPOPROTEIN"/>
    <property type="match status" value="1"/>
</dbReference>
<reference evidence="1" key="1">
    <citation type="journal article" date="2021" name="PeerJ">
        <title>Extensive microbial diversity within the chicken gut microbiome revealed by metagenomics and culture.</title>
        <authorList>
            <person name="Gilroy R."/>
            <person name="Ravi A."/>
            <person name="Getino M."/>
            <person name="Pursley I."/>
            <person name="Horton D.L."/>
            <person name="Alikhan N.F."/>
            <person name="Baker D."/>
            <person name="Gharbi K."/>
            <person name="Hall N."/>
            <person name="Watson M."/>
            <person name="Adriaenssens E.M."/>
            <person name="Foster-Nyarko E."/>
            <person name="Jarju S."/>
            <person name="Secka A."/>
            <person name="Antonio M."/>
            <person name="Oren A."/>
            <person name="Chaudhuri R.R."/>
            <person name="La Ragione R."/>
            <person name="Hildebrand F."/>
            <person name="Pallen M.J."/>
        </authorList>
    </citation>
    <scope>NUCLEOTIDE SEQUENCE</scope>
    <source>
        <strain evidence="1">687</strain>
    </source>
</reference>
<accession>A0A9E2KPK6</accession>
<organism evidence="1 2">
    <name type="scientific">Candidatus Anaerobiospirillum merdipullorum</name>
    <dbReference type="NCBI Taxonomy" id="2838450"/>
    <lineage>
        <taxon>Bacteria</taxon>
        <taxon>Pseudomonadati</taxon>
        <taxon>Pseudomonadota</taxon>
        <taxon>Gammaproteobacteria</taxon>
        <taxon>Aeromonadales</taxon>
        <taxon>Succinivibrionaceae</taxon>
        <taxon>Anaerobiospirillum</taxon>
    </lineage>
</organism>
<comment type="caution">
    <text evidence="1">The sequence shown here is derived from an EMBL/GenBank/DDBJ whole genome shotgun (WGS) entry which is preliminary data.</text>
</comment>
<dbReference type="AlphaFoldDB" id="A0A9E2KPK6"/>
<evidence type="ECO:0000313" key="1">
    <source>
        <dbReference type="EMBL" id="MBU3827266.1"/>
    </source>
</evidence>
<evidence type="ECO:0000313" key="2">
    <source>
        <dbReference type="Proteomes" id="UP000824150"/>
    </source>
</evidence>
<proteinExistence type="predicted"/>
<gene>
    <name evidence="1" type="ORF">IAA31_07230</name>
</gene>
<evidence type="ECO:0008006" key="3">
    <source>
        <dbReference type="Google" id="ProtNLM"/>
    </source>
</evidence>
<dbReference type="Proteomes" id="UP000824150">
    <property type="component" value="Unassembled WGS sequence"/>
</dbReference>
<dbReference type="EMBL" id="JAHLFG010000078">
    <property type="protein sequence ID" value="MBU3827266.1"/>
    <property type="molecule type" value="Genomic_DNA"/>
</dbReference>